<organism evidence="2 3">
    <name type="scientific">Stakelama marina</name>
    <dbReference type="NCBI Taxonomy" id="2826939"/>
    <lineage>
        <taxon>Bacteria</taxon>
        <taxon>Pseudomonadati</taxon>
        <taxon>Pseudomonadota</taxon>
        <taxon>Alphaproteobacteria</taxon>
        <taxon>Sphingomonadales</taxon>
        <taxon>Sphingomonadaceae</taxon>
        <taxon>Stakelama</taxon>
    </lineage>
</organism>
<dbReference type="Proteomes" id="UP000676996">
    <property type="component" value="Unassembled WGS sequence"/>
</dbReference>
<comment type="caution">
    <text evidence="2">The sequence shown here is derived from an EMBL/GenBank/DDBJ whole genome shotgun (WGS) entry which is preliminary data.</text>
</comment>
<reference evidence="2" key="1">
    <citation type="submission" date="2021-04" db="EMBL/GenBank/DDBJ databases">
        <title>Ouciella asimina sp. nov., isolated from the surface seawater in the hydrothermal field of Okinawa Trough.</title>
        <authorList>
            <person name="Shuang W."/>
        </authorList>
    </citation>
    <scope>NUCLEOTIDE SEQUENCE</scope>
    <source>
        <strain evidence="2">LXI357</strain>
    </source>
</reference>
<evidence type="ECO:0000313" key="2">
    <source>
        <dbReference type="EMBL" id="MBR0552181.1"/>
    </source>
</evidence>
<accession>A0A8T4ICQ7</accession>
<keyword evidence="1" id="KW-0472">Membrane</keyword>
<feature type="transmembrane region" description="Helical" evidence="1">
    <location>
        <begin position="12"/>
        <end position="32"/>
    </location>
</feature>
<sequence length="145" mass="16308">MDAVIRRKPPAWFWAVAIILTLWGAMGVYGFYSDMTMSADQVARLSDYDRAFRANTPAWQYWVNGIAVWSGLLGSVLLLFRRRIAHALYVISLIAVVVLFAYVLVATDLIAEKGAAVTIFPIIIVLIAVLQVWFARMATRRGWIS</sequence>
<keyword evidence="1" id="KW-1133">Transmembrane helix</keyword>
<name>A0A8T4ICQ7_9SPHN</name>
<gene>
    <name evidence="2" type="ORF">J7S20_06675</name>
</gene>
<protein>
    <recommendedName>
        <fullName evidence="4">Sugar transporter</fullName>
    </recommendedName>
</protein>
<keyword evidence="1" id="KW-0812">Transmembrane</keyword>
<evidence type="ECO:0000256" key="1">
    <source>
        <dbReference type="SAM" id="Phobius"/>
    </source>
</evidence>
<feature type="transmembrane region" description="Helical" evidence="1">
    <location>
        <begin position="59"/>
        <end position="80"/>
    </location>
</feature>
<evidence type="ECO:0000313" key="3">
    <source>
        <dbReference type="Proteomes" id="UP000676996"/>
    </source>
</evidence>
<dbReference type="AlphaFoldDB" id="A0A8T4ICQ7"/>
<keyword evidence="3" id="KW-1185">Reference proteome</keyword>
<dbReference type="EMBL" id="JAGRQC010000002">
    <property type="protein sequence ID" value="MBR0552181.1"/>
    <property type="molecule type" value="Genomic_DNA"/>
</dbReference>
<feature type="transmembrane region" description="Helical" evidence="1">
    <location>
        <begin position="117"/>
        <end position="135"/>
    </location>
</feature>
<evidence type="ECO:0008006" key="4">
    <source>
        <dbReference type="Google" id="ProtNLM"/>
    </source>
</evidence>
<dbReference type="RefSeq" id="WP_284053475.1">
    <property type="nucleotide sequence ID" value="NZ_JAGRQC010000002.1"/>
</dbReference>
<feature type="transmembrane region" description="Helical" evidence="1">
    <location>
        <begin position="87"/>
        <end position="105"/>
    </location>
</feature>
<proteinExistence type="predicted"/>